<dbReference type="InParanoid" id="D6TZY6"/>
<protein>
    <submittedName>
        <fullName evidence="1">Uncharacterized protein</fullName>
    </submittedName>
</protein>
<dbReference type="Gene3D" id="2.60.120.560">
    <property type="entry name" value="Exo-inulinase, domain 1"/>
    <property type="match status" value="1"/>
</dbReference>
<accession>D6TZY6</accession>
<proteinExistence type="predicted"/>
<dbReference type="OrthoDB" id="38481at200795"/>
<dbReference type="RefSeq" id="WP_007919984.1">
    <property type="nucleotide sequence ID" value="NZ_ADVG01000004.1"/>
</dbReference>
<organism evidence="1 2">
    <name type="scientific">Ktedonobacter racemifer DSM 44963</name>
    <dbReference type="NCBI Taxonomy" id="485913"/>
    <lineage>
        <taxon>Bacteria</taxon>
        <taxon>Bacillati</taxon>
        <taxon>Chloroflexota</taxon>
        <taxon>Ktedonobacteria</taxon>
        <taxon>Ktedonobacterales</taxon>
        <taxon>Ktedonobacteraceae</taxon>
        <taxon>Ktedonobacter</taxon>
    </lineage>
</organism>
<keyword evidence="2" id="KW-1185">Reference proteome</keyword>
<reference evidence="1 2" key="1">
    <citation type="journal article" date="2011" name="Stand. Genomic Sci.">
        <title>Non-contiguous finished genome sequence and contextual data of the filamentous soil bacterium Ktedonobacter racemifer type strain (SOSP1-21).</title>
        <authorList>
            <person name="Chang Y.J."/>
            <person name="Land M."/>
            <person name="Hauser L."/>
            <person name="Chertkov O."/>
            <person name="Del Rio T.G."/>
            <person name="Nolan M."/>
            <person name="Copeland A."/>
            <person name="Tice H."/>
            <person name="Cheng J.F."/>
            <person name="Lucas S."/>
            <person name="Han C."/>
            <person name="Goodwin L."/>
            <person name="Pitluck S."/>
            <person name="Ivanova N."/>
            <person name="Ovchinikova G."/>
            <person name="Pati A."/>
            <person name="Chen A."/>
            <person name="Palaniappan K."/>
            <person name="Mavromatis K."/>
            <person name="Liolios K."/>
            <person name="Brettin T."/>
            <person name="Fiebig A."/>
            <person name="Rohde M."/>
            <person name="Abt B."/>
            <person name="Goker M."/>
            <person name="Detter J.C."/>
            <person name="Woyke T."/>
            <person name="Bristow J."/>
            <person name="Eisen J.A."/>
            <person name="Markowitz V."/>
            <person name="Hugenholtz P."/>
            <person name="Kyrpides N.C."/>
            <person name="Klenk H.P."/>
            <person name="Lapidus A."/>
        </authorList>
    </citation>
    <scope>NUCLEOTIDE SEQUENCE [LARGE SCALE GENOMIC DNA]</scope>
    <source>
        <strain evidence="2">DSM 44963</strain>
    </source>
</reference>
<dbReference type="Proteomes" id="UP000004508">
    <property type="component" value="Unassembled WGS sequence"/>
</dbReference>
<dbReference type="AlphaFoldDB" id="D6TZY6"/>
<evidence type="ECO:0000313" key="2">
    <source>
        <dbReference type="Proteomes" id="UP000004508"/>
    </source>
</evidence>
<gene>
    <name evidence="1" type="ORF">Krac_2909</name>
</gene>
<name>D6TZY6_KTERA</name>
<evidence type="ECO:0000313" key="1">
    <source>
        <dbReference type="EMBL" id="EFH82126.1"/>
    </source>
</evidence>
<dbReference type="EMBL" id="ADVG01000004">
    <property type="protein sequence ID" value="EFH82126.1"/>
    <property type="molecule type" value="Genomic_DNA"/>
</dbReference>
<comment type="caution">
    <text evidence="1">The sequence shown here is derived from an EMBL/GenBank/DDBJ whole genome shotgun (WGS) entry which is preliminary data.</text>
</comment>
<sequence length="165" mass="18885">MTRKDKQYGDWEWFTFVPDKLTTQDAFSGYNYFPHHYRVQVKTTIIASSPDTCVALAVHVQDFEGRQNFDICVDGNWYYGHCDTQCKTWTQMDSGQLPSVKTSHLISMDVSANIIVLSIDNKPVASEHDSMYETTNQLGFSLYGNEDTKEVNTVLLSDFSYQPEP</sequence>